<dbReference type="PANTHER" id="PTHR32347:SF23">
    <property type="entry name" value="BLL5650 PROTEIN"/>
    <property type="match status" value="1"/>
</dbReference>
<comment type="subcellular location">
    <subcellularLocation>
        <location evidence="1">Cell envelope</location>
    </subcellularLocation>
</comment>
<keyword evidence="6" id="KW-1133">Transmembrane helix</keyword>
<keyword evidence="6" id="KW-0812">Transmembrane</keyword>
<organism evidence="10 11">
    <name type="scientific">Candidatus Falkowbacteria bacterium CG1_02_37_44</name>
    <dbReference type="NCBI Taxonomy" id="1805146"/>
    <lineage>
        <taxon>Bacteria</taxon>
        <taxon>Candidatus Falkowiibacteriota</taxon>
    </lineage>
</organism>
<dbReference type="NCBIfam" id="TIGR01730">
    <property type="entry name" value="RND_mfp"/>
    <property type="match status" value="1"/>
</dbReference>
<dbReference type="GO" id="GO:0030313">
    <property type="term" value="C:cell envelope"/>
    <property type="evidence" value="ECO:0007669"/>
    <property type="project" value="UniProtKB-SubCell"/>
</dbReference>
<feature type="transmembrane region" description="Helical" evidence="6">
    <location>
        <begin position="12"/>
        <end position="29"/>
    </location>
</feature>
<evidence type="ECO:0000259" key="7">
    <source>
        <dbReference type="Pfam" id="PF25917"/>
    </source>
</evidence>
<dbReference type="InterPro" id="IPR006143">
    <property type="entry name" value="RND_pump_MFP"/>
</dbReference>
<dbReference type="GO" id="GO:0022857">
    <property type="term" value="F:transmembrane transporter activity"/>
    <property type="evidence" value="ECO:0007669"/>
    <property type="project" value="InterPro"/>
</dbReference>
<dbReference type="Gene3D" id="2.40.50.100">
    <property type="match status" value="2"/>
</dbReference>
<dbReference type="Pfam" id="PF25967">
    <property type="entry name" value="RND-MFP_C"/>
    <property type="match status" value="1"/>
</dbReference>
<evidence type="ECO:0000313" key="10">
    <source>
        <dbReference type="EMBL" id="OIO07395.1"/>
    </source>
</evidence>
<proteinExistence type="inferred from homology"/>
<evidence type="ECO:0000259" key="9">
    <source>
        <dbReference type="Pfam" id="PF25990"/>
    </source>
</evidence>
<protein>
    <recommendedName>
        <fullName evidence="12">Membrane fusion protein biotin-lipoyl like domain-containing protein</fullName>
    </recommendedName>
</protein>
<dbReference type="Gene3D" id="1.10.287.470">
    <property type="entry name" value="Helix hairpin bin"/>
    <property type="match status" value="1"/>
</dbReference>
<keyword evidence="6" id="KW-0472">Membrane</keyword>
<comment type="similarity">
    <text evidence="2">Belongs to the membrane fusion protein (MFP) (TC 8.A.1) family.</text>
</comment>
<feature type="domain" description="YknX-like beta-barrel" evidence="9">
    <location>
        <begin position="455"/>
        <end position="527"/>
    </location>
</feature>
<evidence type="ECO:0000313" key="11">
    <source>
        <dbReference type="Proteomes" id="UP000183192"/>
    </source>
</evidence>
<dbReference type="AlphaFoldDB" id="A0A1J4T930"/>
<dbReference type="SUPFAM" id="SSF111369">
    <property type="entry name" value="HlyD-like secretion proteins"/>
    <property type="match status" value="2"/>
</dbReference>
<name>A0A1J4T930_9BACT</name>
<gene>
    <name evidence="10" type="ORF">AUJ27_02505</name>
</gene>
<feature type="compositionally biased region" description="Low complexity" evidence="5">
    <location>
        <begin position="599"/>
        <end position="610"/>
    </location>
</feature>
<comment type="caution">
    <text evidence="10">The sequence shown here is derived from an EMBL/GenBank/DDBJ whole genome shotgun (WGS) entry which is preliminary data.</text>
</comment>
<feature type="domain" description="Multidrug resistance protein MdtA-like barrel-sandwich hybrid" evidence="7">
    <location>
        <begin position="65"/>
        <end position="449"/>
    </location>
</feature>
<evidence type="ECO:0000256" key="4">
    <source>
        <dbReference type="SAM" id="Coils"/>
    </source>
</evidence>
<dbReference type="STRING" id="1805146.AUJ27_02505"/>
<evidence type="ECO:0000256" key="2">
    <source>
        <dbReference type="ARBA" id="ARBA00009477"/>
    </source>
</evidence>
<dbReference type="InterPro" id="IPR058627">
    <property type="entry name" value="MdtA-like_C"/>
</dbReference>
<evidence type="ECO:0000259" key="8">
    <source>
        <dbReference type="Pfam" id="PF25967"/>
    </source>
</evidence>
<reference evidence="10 11" key="1">
    <citation type="journal article" date="2016" name="Environ. Microbiol.">
        <title>Genomic resolution of a cold subsurface aquifer community provides metabolic insights for novel microbes adapted to high CO concentrations.</title>
        <authorList>
            <person name="Probst A.J."/>
            <person name="Castelle C.J."/>
            <person name="Singh A."/>
            <person name="Brown C.T."/>
            <person name="Anantharaman K."/>
            <person name="Sharon I."/>
            <person name="Hug L.A."/>
            <person name="Burstein D."/>
            <person name="Emerson J.B."/>
            <person name="Thomas B.C."/>
            <person name="Banfield J.F."/>
        </authorList>
    </citation>
    <scope>NUCLEOTIDE SEQUENCE [LARGE SCALE GENOMIC DNA]</scope>
    <source>
        <strain evidence="10">CG1_02_37_44</strain>
    </source>
</reference>
<dbReference type="InterPro" id="IPR058636">
    <property type="entry name" value="Beta-barrel_YknX"/>
</dbReference>
<dbReference type="EMBL" id="MNUU01000047">
    <property type="protein sequence ID" value="OIO07395.1"/>
    <property type="molecule type" value="Genomic_DNA"/>
</dbReference>
<evidence type="ECO:0000256" key="5">
    <source>
        <dbReference type="SAM" id="MobiDB-lite"/>
    </source>
</evidence>
<evidence type="ECO:0000256" key="1">
    <source>
        <dbReference type="ARBA" id="ARBA00004196"/>
    </source>
</evidence>
<dbReference type="Proteomes" id="UP000183192">
    <property type="component" value="Unassembled WGS sequence"/>
</dbReference>
<dbReference type="Pfam" id="PF25990">
    <property type="entry name" value="Beta-barrel_YknX"/>
    <property type="match status" value="1"/>
</dbReference>
<dbReference type="Pfam" id="PF25917">
    <property type="entry name" value="BSH_RND"/>
    <property type="match status" value="1"/>
</dbReference>
<feature type="compositionally biased region" description="Gly residues" evidence="5">
    <location>
        <begin position="611"/>
        <end position="625"/>
    </location>
</feature>
<feature type="domain" description="Multidrug resistance protein MdtA-like C-terminal permuted SH3" evidence="8">
    <location>
        <begin position="534"/>
        <end position="594"/>
    </location>
</feature>
<evidence type="ECO:0000256" key="3">
    <source>
        <dbReference type="ARBA" id="ARBA00023054"/>
    </source>
</evidence>
<feature type="region of interest" description="Disordered" evidence="5">
    <location>
        <begin position="599"/>
        <end position="625"/>
    </location>
</feature>
<evidence type="ECO:0008006" key="12">
    <source>
        <dbReference type="Google" id="ProtNLM"/>
    </source>
</evidence>
<dbReference type="GO" id="GO:0016020">
    <property type="term" value="C:membrane"/>
    <property type="evidence" value="ECO:0007669"/>
    <property type="project" value="InterPro"/>
</dbReference>
<dbReference type="Gene3D" id="2.40.30.170">
    <property type="match status" value="1"/>
</dbReference>
<feature type="coiled-coil region" evidence="4">
    <location>
        <begin position="132"/>
        <end position="177"/>
    </location>
</feature>
<sequence length="625" mass="68048">MNFIHKLLKRKIILIIAGLVIIGGGYFSYKKINPVKISLQYITAPVEKGTLAVSVSGTGQVSSSNQVDIKTQVSGKVLKVLAANGQEVETNAVLFQLNAGDALKTVRDAQSNLDSARLSLEKIKKPADALSVLQSENALTSARDSLEKLELTQKTNYQKTQEVKQKAEDNIKKAYEDSFNIISNAFLDLPTIITNLEDVLYGYGIDQSEFNRNKYNTNIDNLINGTHSDDKNKMQSLITSAENDYKTARTKYDQNFTDYKNTDRYSNQPTIESLLAETLETAKSMAQAVKSSSNMLDAWADYRAQRDLSVFSKVTGYQANLSTYIGQTNSHLSSILAQQRTLQDNKEAVINADRDLKQIDQNNPLDLTAAEQSVKEKEVSLLKLKAGADIIDIKSQELTVLQRKNALADARQKLADYTIRAPFAGVIAKINIKLNDEVSAGTAAATLVTKQQVAEISLNEVDVAKIKVGQKVTLTFEALENLSTTGTVAEIDTIGTVTQGVVYYAVKITFDTQDERVKPGMSVSANIITEVRPDVLLVPSPAVKSQNNGEPYVEIMESAAPRAQQVKIGISNDTSTEIISGLKEGDRIVTQTIDPAAASQTTQQQSIFSSFGGGGGGGQLRGVGR</sequence>
<dbReference type="PANTHER" id="PTHR32347">
    <property type="entry name" value="EFFLUX SYSTEM COMPONENT YKNX-RELATED"/>
    <property type="match status" value="1"/>
</dbReference>
<accession>A0A1J4T930</accession>
<keyword evidence="3 4" id="KW-0175">Coiled coil</keyword>
<evidence type="ECO:0000256" key="6">
    <source>
        <dbReference type="SAM" id="Phobius"/>
    </source>
</evidence>
<dbReference type="InterPro" id="IPR058625">
    <property type="entry name" value="MdtA-like_BSH"/>
</dbReference>
<dbReference type="InterPro" id="IPR050465">
    <property type="entry name" value="UPF0194_transport"/>
</dbReference>
<dbReference type="Gene3D" id="6.20.50.140">
    <property type="match status" value="1"/>
</dbReference>